<evidence type="ECO:0000313" key="1">
    <source>
        <dbReference type="EMBL" id="CAE0098886.1"/>
    </source>
</evidence>
<protein>
    <submittedName>
        <fullName evidence="1">Uncharacterized protein</fullName>
    </submittedName>
</protein>
<proteinExistence type="predicted"/>
<dbReference type="AlphaFoldDB" id="A0A7S3ERC2"/>
<gene>
    <name evidence="1" type="ORF">HERI1096_LOCUS1424</name>
</gene>
<name>A0A7S3ERC2_9EUKA</name>
<accession>A0A7S3ERC2</accession>
<reference evidence="1" key="1">
    <citation type="submission" date="2021-01" db="EMBL/GenBank/DDBJ databases">
        <authorList>
            <person name="Corre E."/>
            <person name="Pelletier E."/>
            <person name="Niang G."/>
            <person name="Scheremetjew M."/>
            <person name="Finn R."/>
            <person name="Kale V."/>
            <person name="Holt S."/>
            <person name="Cochrane G."/>
            <person name="Meng A."/>
            <person name="Brown T."/>
            <person name="Cohen L."/>
        </authorList>
    </citation>
    <scope>NUCLEOTIDE SEQUENCE</scope>
    <source>
        <strain evidence="1">CCMP281</strain>
    </source>
</reference>
<organism evidence="1">
    <name type="scientific">Haptolina ericina</name>
    <dbReference type="NCBI Taxonomy" id="156174"/>
    <lineage>
        <taxon>Eukaryota</taxon>
        <taxon>Haptista</taxon>
        <taxon>Haptophyta</taxon>
        <taxon>Prymnesiophyceae</taxon>
        <taxon>Prymnesiales</taxon>
        <taxon>Prymnesiaceae</taxon>
        <taxon>Haptolina</taxon>
    </lineage>
</organism>
<sequence length="133" mass="14941">MRERRSLLGCDRAARTACDVCPLTWCVVLPAAASGMCATATVACETLWGVHMGRQMQCGSRQFRFLRARARLKSVVRSSVGRHMVAAELSAHTRVSRLHMPALMNSKSPIVCMQNPEIRMYDRVRRRLCLIGH</sequence>
<dbReference type="EMBL" id="HBHX01002602">
    <property type="protein sequence ID" value="CAE0098886.1"/>
    <property type="molecule type" value="Transcribed_RNA"/>
</dbReference>